<dbReference type="Pfam" id="PF08238">
    <property type="entry name" value="Sel1"/>
    <property type="match status" value="7"/>
</dbReference>
<comment type="catalytic activity">
    <reaction evidence="1 9">
        <text>a beta-lactam + H2O = a substituted beta-amino acid</text>
        <dbReference type="Rhea" id="RHEA:20401"/>
        <dbReference type="ChEBI" id="CHEBI:15377"/>
        <dbReference type="ChEBI" id="CHEBI:35627"/>
        <dbReference type="ChEBI" id="CHEBI:140347"/>
        <dbReference type="EC" id="3.5.2.6"/>
    </reaction>
</comment>
<evidence type="ECO:0000313" key="11">
    <source>
        <dbReference type="EMBL" id="STO97516.1"/>
    </source>
</evidence>
<evidence type="ECO:0000256" key="6">
    <source>
        <dbReference type="ARBA" id="ARBA00022803"/>
    </source>
</evidence>
<keyword evidence="10" id="KW-0175">Coiled coil</keyword>
<keyword evidence="11" id="KW-0449">Lipoprotein</keyword>
<keyword evidence="9" id="KW-0964">Secreted</keyword>
<dbReference type="PROSITE" id="PS51257">
    <property type="entry name" value="PROKAR_LIPOPROTEIN"/>
    <property type="match status" value="1"/>
</dbReference>
<gene>
    <name evidence="11" type="primary">hcpC_1</name>
    <name evidence="11" type="ORF">NCTC12410_01347</name>
</gene>
<feature type="signal peptide" evidence="9">
    <location>
        <begin position="1"/>
        <end position="21"/>
    </location>
</feature>
<comment type="function">
    <text evidence="9">Hydrolyzes 6-aminopenicillinic acid and 7-aminocephalosporanic acid (ACA) derivatives.</text>
</comment>
<dbReference type="PANTHER" id="PTHR13891:SF1">
    <property type="entry name" value="CYTOCHROME C OXIDASE ASSEMBLY FACTOR 7"/>
    <property type="match status" value="1"/>
</dbReference>
<keyword evidence="9" id="KW-0732">Signal</keyword>
<dbReference type="Gene3D" id="3.40.50.10610">
    <property type="entry name" value="ABC-type transport auxiliary lipoprotein component"/>
    <property type="match status" value="1"/>
</dbReference>
<keyword evidence="4" id="KW-0677">Repeat</keyword>
<evidence type="ECO:0000313" key="12">
    <source>
        <dbReference type="Proteomes" id="UP000254841"/>
    </source>
</evidence>
<dbReference type="GO" id="GO:0005576">
    <property type="term" value="C:extracellular region"/>
    <property type="evidence" value="ECO:0007669"/>
    <property type="project" value="UniProtKB-SubCell"/>
</dbReference>
<keyword evidence="7" id="KW-1015">Disulfide bond</keyword>
<evidence type="ECO:0000256" key="10">
    <source>
        <dbReference type="SAM" id="Coils"/>
    </source>
</evidence>
<keyword evidence="8" id="KW-0046">Antibiotic resistance</keyword>
<proteinExistence type="inferred from homology"/>
<dbReference type="AlphaFoldDB" id="A0A377J6R2"/>
<comment type="similarity">
    <text evidence="2 9">Belongs to the hcp beta-lactamase family.</text>
</comment>
<evidence type="ECO:0000256" key="4">
    <source>
        <dbReference type="ARBA" id="ARBA00022737"/>
    </source>
</evidence>
<keyword evidence="6" id="KW-0802">TPR repeat</keyword>
<dbReference type="InterPro" id="IPR014094">
    <property type="entry name" value="LpoB"/>
</dbReference>
<protein>
    <recommendedName>
        <fullName evidence="3 9">Beta-lactamase</fullName>
        <ecNumber evidence="3 9">3.5.2.6</ecNumber>
    </recommendedName>
</protein>
<sequence>MKKWILGIGLGLCACVVCGLAGVKNASYVEDSSAYVSFGIDIHDIDKVIESNATSLLDSQYARTLQGKRLLAIADITNETSEAIDIELMARKLARALRKSGKFTLTNAIAGSGAKADRFIKDSRKLTKDPNYNQYTTHEQDTLQAPDLSLSGKITQRSKKIGEVVRFDYVFLLTLSDIKTGRVVWDHEEIISKVADPSVLSEIEQQNKAKQREKELQNQARQREKERQAKARQREQELQALRSKCQGGDGEMCVALAEKGDIEWLKSACEKQVGYACWAAGEYYEKKNDVKQSMLWYQKGCDVGDMPSCLVSGFLYKKAKNHSQAFRFYAKACDGGVMEACYNLGVLYQKGLGVKQDGAKALEFYTKACDGGVGKGTGCLRLGEFYYFGRLGVSKDFVKARNYYTKGCELDNASACFNLAIMYEEGEGGVENSERAFDLYGKACDLDYGEGCSGFGFIMFYKKQQYAEARKFLEKGCRLDSGLACFGLALSYETGSGARQDFAKAKELFGKACDLGAQKGCEMYKKLKYYGY</sequence>
<dbReference type="SMART" id="SM00671">
    <property type="entry name" value="SEL1"/>
    <property type="match status" value="7"/>
</dbReference>
<evidence type="ECO:0000256" key="5">
    <source>
        <dbReference type="ARBA" id="ARBA00022801"/>
    </source>
</evidence>
<feature type="chain" id="PRO_5023976003" description="Beta-lactamase" evidence="9">
    <location>
        <begin position="22"/>
        <end position="532"/>
    </location>
</feature>
<dbReference type="GO" id="GO:0046677">
    <property type="term" value="P:response to antibiotic"/>
    <property type="evidence" value="ECO:0007669"/>
    <property type="project" value="UniProtKB-KW"/>
</dbReference>
<dbReference type="EMBL" id="UGHV01000001">
    <property type="protein sequence ID" value="STO97516.1"/>
    <property type="molecule type" value="Genomic_DNA"/>
</dbReference>
<dbReference type="GO" id="GO:0008800">
    <property type="term" value="F:beta-lactamase activity"/>
    <property type="evidence" value="ECO:0007669"/>
    <property type="project" value="UniProtKB-UniRule"/>
</dbReference>
<keyword evidence="5 9" id="KW-0378">Hydrolase</keyword>
<dbReference type="SUPFAM" id="SSF81901">
    <property type="entry name" value="HCP-like"/>
    <property type="match status" value="1"/>
</dbReference>
<dbReference type="PANTHER" id="PTHR13891">
    <property type="entry name" value="CYTOCHROME C OXIDASE ASSEMBLY FACTOR 7"/>
    <property type="match status" value="1"/>
</dbReference>
<dbReference type="OrthoDB" id="9772133at2"/>
<evidence type="ECO:0000256" key="9">
    <source>
        <dbReference type="RuleBase" id="RU366075"/>
    </source>
</evidence>
<dbReference type="InterPro" id="IPR040239">
    <property type="entry name" value="HcpB-like"/>
</dbReference>
<dbReference type="InterPro" id="IPR006597">
    <property type="entry name" value="Sel1-like"/>
</dbReference>
<evidence type="ECO:0000256" key="1">
    <source>
        <dbReference type="ARBA" id="ARBA00001526"/>
    </source>
</evidence>
<name>A0A377J6R2_9HELI</name>
<dbReference type="Proteomes" id="UP000254841">
    <property type="component" value="Unassembled WGS sequence"/>
</dbReference>
<organism evidence="11 12">
    <name type="scientific">Helicobacter canis</name>
    <dbReference type="NCBI Taxonomy" id="29419"/>
    <lineage>
        <taxon>Bacteria</taxon>
        <taxon>Pseudomonadati</taxon>
        <taxon>Campylobacterota</taxon>
        <taxon>Epsilonproteobacteria</taxon>
        <taxon>Campylobacterales</taxon>
        <taxon>Helicobacteraceae</taxon>
        <taxon>Helicobacter</taxon>
    </lineage>
</organism>
<dbReference type="Pfam" id="PF13036">
    <property type="entry name" value="LpoB"/>
    <property type="match status" value="1"/>
</dbReference>
<dbReference type="InterPro" id="IPR011990">
    <property type="entry name" value="TPR-like_helical_dom_sf"/>
</dbReference>
<evidence type="ECO:0000256" key="3">
    <source>
        <dbReference type="ARBA" id="ARBA00012865"/>
    </source>
</evidence>
<accession>A0A377J6R2</accession>
<dbReference type="EC" id="3.5.2.6" evidence="3 9"/>
<dbReference type="Gene3D" id="1.25.40.10">
    <property type="entry name" value="Tetratricopeptide repeat domain"/>
    <property type="match status" value="3"/>
</dbReference>
<dbReference type="RefSeq" id="WP_115011748.1">
    <property type="nucleotide sequence ID" value="NZ_UGHV01000001.1"/>
</dbReference>
<comment type="subcellular location">
    <subcellularLocation>
        <location evidence="9">Secreted</location>
    </subcellularLocation>
</comment>
<reference evidence="11 12" key="1">
    <citation type="submission" date="2018-06" db="EMBL/GenBank/DDBJ databases">
        <authorList>
            <consortium name="Pathogen Informatics"/>
            <person name="Doyle S."/>
        </authorList>
    </citation>
    <scope>NUCLEOTIDE SEQUENCE [LARGE SCALE GENOMIC DNA]</scope>
    <source>
        <strain evidence="11 12">NCTC12410</strain>
    </source>
</reference>
<evidence type="ECO:0000256" key="8">
    <source>
        <dbReference type="ARBA" id="ARBA00023251"/>
    </source>
</evidence>
<evidence type="ECO:0000256" key="7">
    <source>
        <dbReference type="ARBA" id="ARBA00023157"/>
    </source>
</evidence>
<evidence type="ECO:0000256" key="2">
    <source>
        <dbReference type="ARBA" id="ARBA00008486"/>
    </source>
</evidence>
<feature type="coiled-coil region" evidence="10">
    <location>
        <begin position="200"/>
        <end position="241"/>
    </location>
</feature>